<dbReference type="Proteomes" id="UP001215598">
    <property type="component" value="Unassembled WGS sequence"/>
</dbReference>
<keyword evidence="2" id="KW-1185">Reference proteome</keyword>
<dbReference type="AlphaFoldDB" id="A0AAD7H763"/>
<sequence length="244" mass="27269">MSDLTRLQSPLDGFPCLTKVVLNCGRWIPSSTNPLVAAVFSKSPNLRQLHVLCCDGGGCLKTLAHVPSPVDLTASLWAEELSAHDPVSLLRLQSLKLTLSHTRGPELLHFLTLSALQRLELNLYGQRQITHLTSLITRSSCFLRRLSVRLGPRWEGDDFVRLFLALNSLEELDVRQATQSRDTVFAVVERRAQTKTRCCSRISSNPDGTFPLVSPCRSSSNSSSWIPCLHPHLRMERTERSLSD</sequence>
<reference evidence="1" key="1">
    <citation type="submission" date="2023-03" db="EMBL/GenBank/DDBJ databases">
        <title>Massive genome expansion in bonnet fungi (Mycena s.s.) driven by repeated elements and novel gene families across ecological guilds.</title>
        <authorList>
            <consortium name="Lawrence Berkeley National Laboratory"/>
            <person name="Harder C.B."/>
            <person name="Miyauchi S."/>
            <person name="Viragh M."/>
            <person name="Kuo A."/>
            <person name="Thoen E."/>
            <person name="Andreopoulos B."/>
            <person name="Lu D."/>
            <person name="Skrede I."/>
            <person name="Drula E."/>
            <person name="Henrissat B."/>
            <person name="Morin E."/>
            <person name="Kohler A."/>
            <person name="Barry K."/>
            <person name="LaButti K."/>
            <person name="Morin E."/>
            <person name="Salamov A."/>
            <person name="Lipzen A."/>
            <person name="Mereny Z."/>
            <person name="Hegedus B."/>
            <person name="Baldrian P."/>
            <person name="Stursova M."/>
            <person name="Weitz H."/>
            <person name="Taylor A."/>
            <person name="Grigoriev I.V."/>
            <person name="Nagy L.G."/>
            <person name="Martin F."/>
            <person name="Kauserud H."/>
        </authorList>
    </citation>
    <scope>NUCLEOTIDE SEQUENCE</scope>
    <source>
        <strain evidence="1">CBHHK182m</strain>
    </source>
</reference>
<name>A0AAD7H763_9AGAR</name>
<evidence type="ECO:0000313" key="1">
    <source>
        <dbReference type="EMBL" id="KAJ7714072.1"/>
    </source>
</evidence>
<evidence type="ECO:0000313" key="2">
    <source>
        <dbReference type="Proteomes" id="UP001215598"/>
    </source>
</evidence>
<dbReference type="EMBL" id="JARKIB010000331">
    <property type="protein sequence ID" value="KAJ7714072.1"/>
    <property type="molecule type" value="Genomic_DNA"/>
</dbReference>
<comment type="caution">
    <text evidence="1">The sequence shown here is derived from an EMBL/GenBank/DDBJ whole genome shotgun (WGS) entry which is preliminary data.</text>
</comment>
<proteinExistence type="predicted"/>
<protein>
    <submittedName>
        <fullName evidence="1">Uncharacterized protein</fullName>
    </submittedName>
</protein>
<gene>
    <name evidence="1" type="ORF">B0H16DRAFT_1619508</name>
</gene>
<organism evidence="1 2">
    <name type="scientific">Mycena metata</name>
    <dbReference type="NCBI Taxonomy" id="1033252"/>
    <lineage>
        <taxon>Eukaryota</taxon>
        <taxon>Fungi</taxon>
        <taxon>Dikarya</taxon>
        <taxon>Basidiomycota</taxon>
        <taxon>Agaricomycotina</taxon>
        <taxon>Agaricomycetes</taxon>
        <taxon>Agaricomycetidae</taxon>
        <taxon>Agaricales</taxon>
        <taxon>Marasmiineae</taxon>
        <taxon>Mycenaceae</taxon>
        <taxon>Mycena</taxon>
    </lineage>
</organism>
<dbReference type="SUPFAM" id="SSF52047">
    <property type="entry name" value="RNI-like"/>
    <property type="match status" value="1"/>
</dbReference>
<accession>A0AAD7H763</accession>